<protein>
    <submittedName>
        <fullName evidence="1">Putative structural protein</fullName>
    </submittedName>
</protein>
<reference evidence="1" key="1">
    <citation type="journal article" date="2021" name="Proc. Natl. Acad. Sci. U.S.A.">
        <title>A Catalog of Tens of Thousands of Viruses from Human Metagenomes Reveals Hidden Associations with Chronic Diseases.</title>
        <authorList>
            <person name="Tisza M.J."/>
            <person name="Buck C.B."/>
        </authorList>
    </citation>
    <scope>NUCLEOTIDE SEQUENCE</scope>
    <source>
        <strain evidence="1">CtAvK3</strain>
    </source>
</reference>
<evidence type="ECO:0000313" key="1">
    <source>
        <dbReference type="EMBL" id="DAD81907.1"/>
    </source>
</evidence>
<dbReference type="EMBL" id="BK014910">
    <property type="protein sequence ID" value="DAD81907.1"/>
    <property type="molecule type" value="Genomic_DNA"/>
</dbReference>
<proteinExistence type="predicted"/>
<name>A0A8S5MJ32_9CAUD</name>
<sequence>MALNRDNFIIDRYVKGNGYLPATGERIYSLDQVKDGNLKVTVENSVDVVDAIGNKIETLERGRSAEFSASNALFSFTLMGEQLGAATTEATDSAAINMPKWEEFTLAGTETDVTLKEIPVGTAGAEIPFIYVVPKAGGVSKQFKIAAEAGADAFKLEAATKKLTLPTGLAAGDKVCVDYEYACKKGFKMTSSAIDKVREHKAVFLVLGHDACDKNTQYAAYQVFPKAKLSPEIDLTFTPDMDHPFTLQCAQDYCDPQKRLFEILVDENGYVG</sequence>
<organism evidence="1">
    <name type="scientific">Siphoviridae sp. ctAvK3</name>
    <dbReference type="NCBI Taxonomy" id="2826184"/>
    <lineage>
        <taxon>Viruses</taxon>
        <taxon>Duplodnaviria</taxon>
        <taxon>Heunggongvirae</taxon>
        <taxon>Uroviricota</taxon>
        <taxon>Caudoviricetes</taxon>
    </lineage>
</organism>
<accession>A0A8S5MJ32</accession>